<comment type="caution">
    <text evidence="2">The sequence shown here is derived from an EMBL/GenBank/DDBJ whole genome shotgun (WGS) entry which is preliminary data.</text>
</comment>
<dbReference type="EMBL" id="BLZA01000010">
    <property type="protein sequence ID" value="GHJ84953.1"/>
    <property type="molecule type" value="Genomic_DNA"/>
</dbReference>
<evidence type="ECO:0000313" key="2">
    <source>
        <dbReference type="EMBL" id="GHJ84953.1"/>
    </source>
</evidence>
<organism evidence="2 3">
    <name type="scientific">Naganishia liquefaciens</name>
    <dbReference type="NCBI Taxonomy" id="104408"/>
    <lineage>
        <taxon>Eukaryota</taxon>
        <taxon>Fungi</taxon>
        <taxon>Dikarya</taxon>
        <taxon>Basidiomycota</taxon>
        <taxon>Agaricomycotina</taxon>
        <taxon>Tremellomycetes</taxon>
        <taxon>Filobasidiales</taxon>
        <taxon>Filobasidiaceae</taxon>
        <taxon>Naganishia</taxon>
    </lineage>
</organism>
<name>A0A8H3YD82_9TREE</name>
<evidence type="ECO:0000256" key="1">
    <source>
        <dbReference type="SAM" id="MobiDB-lite"/>
    </source>
</evidence>
<reference evidence="2" key="1">
    <citation type="submission" date="2020-07" db="EMBL/GenBank/DDBJ databases">
        <title>Draft Genome Sequence of a Deep-Sea Yeast, Naganishia (Cryptococcus) liquefaciens strain N6.</title>
        <authorList>
            <person name="Han Y.W."/>
            <person name="Kajitani R."/>
            <person name="Morimoto H."/>
            <person name="Parhat M."/>
            <person name="Tsubouchi H."/>
            <person name="Bakenova O."/>
            <person name="Ogata M."/>
            <person name="Argunhan B."/>
            <person name="Aoki R."/>
            <person name="Kajiwara S."/>
            <person name="Itoh T."/>
            <person name="Iwasaki H."/>
        </authorList>
    </citation>
    <scope>NUCLEOTIDE SEQUENCE</scope>
    <source>
        <strain evidence="2">N6</strain>
    </source>
</reference>
<proteinExistence type="predicted"/>
<dbReference type="Proteomes" id="UP000620104">
    <property type="component" value="Unassembled WGS sequence"/>
</dbReference>
<feature type="compositionally biased region" description="Polar residues" evidence="1">
    <location>
        <begin position="22"/>
        <end position="31"/>
    </location>
</feature>
<dbReference type="AlphaFoldDB" id="A0A8H3YD82"/>
<keyword evidence="3" id="KW-1185">Reference proteome</keyword>
<sequence length="246" mass="27105">MSRVQRTPSAPPGALSRRESHGSLSNVSSTPRPTPSVESGRASLGTQSATHERTSAQRTITISYRNRISNDLNILQGLNSTTDPAIRVAEENTVGTNSRKLCITFPYDVQDIKQTVKDNLGQGEFAKLSRNAQETLQASSLQTNDDHAGGSQSLEAPQVIVTWRPKNTKVAAGLANLASLTQEANTFIFSVPVGKKEMTSSEFVAKLKELYGTSEVFNMPIVKKEIYQRYKQARDKHLTKQEGWKR</sequence>
<gene>
    <name evidence="2" type="ORF">NliqN6_1355</name>
</gene>
<feature type="region of interest" description="Disordered" evidence="1">
    <location>
        <begin position="1"/>
        <end position="58"/>
    </location>
</feature>
<protein>
    <submittedName>
        <fullName evidence="2">Uncharacterized protein</fullName>
    </submittedName>
</protein>
<accession>A0A8H3YD82</accession>
<evidence type="ECO:0000313" key="3">
    <source>
        <dbReference type="Proteomes" id="UP000620104"/>
    </source>
</evidence>